<comment type="caution">
    <text evidence="3">The sequence shown here is derived from an EMBL/GenBank/DDBJ whole genome shotgun (WGS) entry which is preliminary data.</text>
</comment>
<keyword evidence="2" id="KW-0812">Transmembrane</keyword>
<reference evidence="3" key="1">
    <citation type="submission" date="2022-10" db="EMBL/GenBank/DDBJ databases">
        <title>Determination and structural analysis of whole genome sequence of Sarocladium strictum F4-1.</title>
        <authorList>
            <person name="Hu L."/>
            <person name="Jiang Y."/>
        </authorList>
    </citation>
    <scope>NUCLEOTIDE SEQUENCE</scope>
    <source>
        <strain evidence="3">F4-1</strain>
    </source>
</reference>
<name>A0AA39G9Z3_SARSR</name>
<feature type="compositionally biased region" description="Low complexity" evidence="1">
    <location>
        <begin position="143"/>
        <end position="152"/>
    </location>
</feature>
<feature type="compositionally biased region" description="Basic and acidic residues" evidence="1">
    <location>
        <begin position="54"/>
        <end position="63"/>
    </location>
</feature>
<protein>
    <submittedName>
        <fullName evidence="3">Uncharacterized protein</fullName>
    </submittedName>
</protein>
<evidence type="ECO:0000256" key="2">
    <source>
        <dbReference type="SAM" id="Phobius"/>
    </source>
</evidence>
<feature type="region of interest" description="Disordered" evidence="1">
    <location>
        <begin position="349"/>
        <end position="392"/>
    </location>
</feature>
<feature type="region of interest" description="Disordered" evidence="1">
    <location>
        <begin position="264"/>
        <end position="297"/>
    </location>
</feature>
<accession>A0AA39G9Z3</accession>
<organism evidence="3 4">
    <name type="scientific">Sarocladium strictum</name>
    <name type="common">Black bundle disease fungus</name>
    <name type="synonym">Acremonium strictum</name>
    <dbReference type="NCBI Taxonomy" id="5046"/>
    <lineage>
        <taxon>Eukaryota</taxon>
        <taxon>Fungi</taxon>
        <taxon>Dikarya</taxon>
        <taxon>Ascomycota</taxon>
        <taxon>Pezizomycotina</taxon>
        <taxon>Sordariomycetes</taxon>
        <taxon>Hypocreomycetidae</taxon>
        <taxon>Hypocreales</taxon>
        <taxon>Sarocladiaceae</taxon>
        <taxon>Sarocladium</taxon>
    </lineage>
</organism>
<feature type="compositionally biased region" description="Low complexity" evidence="1">
    <location>
        <begin position="185"/>
        <end position="196"/>
    </location>
</feature>
<keyword evidence="2" id="KW-0472">Membrane</keyword>
<dbReference type="Proteomes" id="UP001175261">
    <property type="component" value="Unassembled WGS sequence"/>
</dbReference>
<dbReference type="AlphaFoldDB" id="A0AA39G9Z3"/>
<gene>
    <name evidence="3" type="ORF">NLU13_9341</name>
</gene>
<dbReference type="EMBL" id="JAPDFR010000009">
    <property type="protein sequence ID" value="KAK0383430.1"/>
    <property type="molecule type" value="Genomic_DNA"/>
</dbReference>
<keyword evidence="2" id="KW-1133">Transmembrane helix</keyword>
<feature type="region of interest" description="Disordered" evidence="1">
    <location>
        <begin position="456"/>
        <end position="509"/>
    </location>
</feature>
<feature type="compositionally biased region" description="Pro residues" evidence="1">
    <location>
        <begin position="474"/>
        <end position="483"/>
    </location>
</feature>
<feature type="compositionally biased region" description="Polar residues" evidence="1">
    <location>
        <begin position="161"/>
        <end position="184"/>
    </location>
</feature>
<evidence type="ECO:0000256" key="1">
    <source>
        <dbReference type="SAM" id="MobiDB-lite"/>
    </source>
</evidence>
<feature type="region of interest" description="Disordered" evidence="1">
    <location>
        <begin position="132"/>
        <end position="215"/>
    </location>
</feature>
<evidence type="ECO:0000313" key="3">
    <source>
        <dbReference type="EMBL" id="KAK0383430.1"/>
    </source>
</evidence>
<feature type="region of interest" description="Disordered" evidence="1">
    <location>
        <begin position="1"/>
        <end position="78"/>
    </location>
</feature>
<feature type="compositionally biased region" description="Polar residues" evidence="1">
    <location>
        <begin position="280"/>
        <end position="295"/>
    </location>
</feature>
<feature type="region of interest" description="Disordered" evidence="1">
    <location>
        <begin position="432"/>
        <end position="451"/>
    </location>
</feature>
<keyword evidence="4" id="KW-1185">Reference proteome</keyword>
<proteinExistence type="predicted"/>
<evidence type="ECO:0000313" key="4">
    <source>
        <dbReference type="Proteomes" id="UP001175261"/>
    </source>
</evidence>
<sequence>MTRTHDPQPEDGETDESRQRHQTRQDGHSHSHAHSHARLHHTHNRLRNSPNPRDVSELEDKAPHNPAPQPPVDKQHNNGAHYYTHVIQTLSLIYGTDQDGNPSIRTIAGPPATIVVDSQTGETIAAIPDQDVAVSPPAPAPEPVASEAPQSEVPVTEPAPVTTSITPQGPHADSSTASVKSSDLTSAPSPTASTASMDHHHHNATNTPLEVHSPMHSKTNTTMLKAFDFTTTPFDLTTTSRSTIISHTTLSSFLSSSTVTAVPSSTEVVEGGGNSGGSVDQGQPTAGPDTNNETLSPREKQIVGGVVGSVAGAAFFILLVMLALRYKKRKQAHLALEDNDGPMGRRAIAQGGGSGGPAMSQRSSMPAAVAAAMASLTGRRDPPPQPVPEGERGFYRVSGRKLQSVLQTGGDGYTDPHNSMASGTSDYYRGSQAFDRGEGPSHLTLGSPMRPVSGVMVMRDGPGRTPVTEQNPFVDPPSPPPSRGPGTLGRSLPSQDGSGASGSRFRERI</sequence>
<feature type="compositionally biased region" description="Basic and acidic residues" evidence="1">
    <location>
        <begin position="15"/>
        <end position="29"/>
    </location>
</feature>
<feature type="transmembrane region" description="Helical" evidence="2">
    <location>
        <begin position="302"/>
        <end position="324"/>
    </location>
</feature>
<feature type="compositionally biased region" description="Basic residues" evidence="1">
    <location>
        <begin position="30"/>
        <end position="46"/>
    </location>
</feature>